<proteinExistence type="predicted"/>
<dbReference type="GO" id="GO:0016747">
    <property type="term" value="F:acyltransferase activity, transferring groups other than amino-acyl groups"/>
    <property type="evidence" value="ECO:0007669"/>
    <property type="project" value="InterPro"/>
</dbReference>
<sequence>MEITFRQINMDDDFELCVASRKDAYFCSFGHYDGFEDFISGYRERVLERLSTSGWFYIHIFVDGEFAGQLEFRSFSPEPDTGYVHLIYLKPNFRGLGLAPKVQEYIVRTLSQAGCLRAVLSVSRTNTRSLAFYKRNGWEFARRNPKHDETDFYQLWIGHTGYVESGANGLSGAKR</sequence>
<dbReference type="Gene3D" id="3.40.630.30">
    <property type="match status" value="1"/>
</dbReference>
<dbReference type="SUPFAM" id="SSF55729">
    <property type="entry name" value="Acyl-CoA N-acyltransferases (Nat)"/>
    <property type="match status" value="1"/>
</dbReference>
<reference evidence="2" key="1">
    <citation type="submission" date="2020-03" db="EMBL/GenBank/DDBJ databases">
        <title>Five strains of Vibrio campbellii isolated from Mariana Trench.</title>
        <authorList>
            <person name="Liang J."/>
            <person name="Zhang X.-H."/>
        </authorList>
    </citation>
    <scope>NUCLEOTIDE SEQUENCE</scope>
    <source>
        <strain evidence="2">LJC014</strain>
    </source>
</reference>
<dbReference type="PROSITE" id="PS51186">
    <property type="entry name" value="GNAT"/>
    <property type="match status" value="1"/>
</dbReference>
<name>A0AAE9SPH4_9VIBR</name>
<dbReference type="InterPro" id="IPR016181">
    <property type="entry name" value="Acyl_CoA_acyltransferase"/>
</dbReference>
<protein>
    <submittedName>
        <fullName evidence="2">GNAT family N-acetyltransferase</fullName>
    </submittedName>
</protein>
<evidence type="ECO:0000313" key="3">
    <source>
        <dbReference type="Proteomes" id="UP001058687"/>
    </source>
</evidence>
<dbReference type="AlphaFoldDB" id="A0AAE9SPH4"/>
<feature type="domain" description="N-acetyltransferase" evidence="1">
    <location>
        <begin position="3"/>
        <end position="158"/>
    </location>
</feature>
<organism evidence="2 3">
    <name type="scientific">Vibrio campbellii</name>
    <dbReference type="NCBI Taxonomy" id="680"/>
    <lineage>
        <taxon>Bacteria</taxon>
        <taxon>Pseudomonadati</taxon>
        <taxon>Pseudomonadota</taxon>
        <taxon>Gammaproteobacteria</taxon>
        <taxon>Vibrionales</taxon>
        <taxon>Vibrionaceae</taxon>
        <taxon>Vibrio</taxon>
    </lineage>
</organism>
<evidence type="ECO:0000259" key="1">
    <source>
        <dbReference type="PROSITE" id="PS51186"/>
    </source>
</evidence>
<gene>
    <name evidence="2" type="ORF">HB761_22240</name>
</gene>
<accession>A0AAE9SPH4</accession>
<dbReference type="InterPro" id="IPR000182">
    <property type="entry name" value="GNAT_dom"/>
</dbReference>
<dbReference type="Proteomes" id="UP001058687">
    <property type="component" value="Chromosome 2"/>
</dbReference>
<dbReference type="Pfam" id="PF00583">
    <property type="entry name" value="Acetyltransf_1"/>
    <property type="match status" value="1"/>
</dbReference>
<dbReference type="RefSeq" id="WP_255941691.1">
    <property type="nucleotide sequence ID" value="NZ_CP050468.1"/>
</dbReference>
<evidence type="ECO:0000313" key="2">
    <source>
        <dbReference type="EMBL" id="UTZ29347.1"/>
    </source>
</evidence>
<dbReference type="CDD" id="cd04301">
    <property type="entry name" value="NAT_SF"/>
    <property type="match status" value="1"/>
</dbReference>
<dbReference type="EMBL" id="CP050468">
    <property type="protein sequence ID" value="UTZ29347.1"/>
    <property type="molecule type" value="Genomic_DNA"/>
</dbReference>